<sequence length="49" mass="6020">MIAKNYSNHLMNYKINLNKDNQINYGKEMVEQQRLKKHNVDMTTWQMDF</sequence>
<evidence type="ECO:0000313" key="1">
    <source>
        <dbReference type="EMBL" id="PKC72588.1"/>
    </source>
</evidence>
<reference evidence="1 2" key="2">
    <citation type="submission" date="2017-10" db="EMBL/GenBank/DDBJ databases">
        <title>Genome analyses suggest a sexual origin of heterokaryosis in a supposedly ancient asexual fungus.</title>
        <authorList>
            <person name="Corradi N."/>
            <person name="Sedzielewska K."/>
            <person name="Noel J."/>
            <person name="Charron P."/>
            <person name="Farinelli L."/>
            <person name="Marton T."/>
            <person name="Kruger M."/>
            <person name="Pelin A."/>
            <person name="Brachmann A."/>
            <person name="Corradi N."/>
        </authorList>
    </citation>
    <scope>NUCLEOTIDE SEQUENCE [LARGE SCALE GENOMIC DNA]</scope>
    <source>
        <strain evidence="1 2">A1</strain>
    </source>
</reference>
<organism evidence="1 2">
    <name type="scientific">Rhizophagus irregularis</name>
    <dbReference type="NCBI Taxonomy" id="588596"/>
    <lineage>
        <taxon>Eukaryota</taxon>
        <taxon>Fungi</taxon>
        <taxon>Fungi incertae sedis</taxon>
        <taxon>Mucoromycota</taxon>
        <taxon>Glomeromycotina</taxon>
        <taxon>Glomeromycetes</taxon>
        <taxon>Glomerales</taxon>
        <taxon>Glomeraceae</taxon>
        <taxon>Rhizophagus</taxon>
    </lineage>
</organism>
<proteinExistence type="predicted"/>
<dbReference type="AlphaFoldDB" id="A0A2N0SAJ4"/>
<comment type="caution">
    <text evidence="1">The sequence shown here is derived from an EMBL/GenBank/DDBJ whole genome shotgun (WGS) entry which is preliminary data.</text>
</comment>
<protein>
    <submittedName>
        <fullName evidence="1">Uncharacterized protein</fullName>
    </submittedName>
</protein>
<evidence type="ECO:0000313" key="2">
    <source>
        <dbReference type="Proteomes" id="UP000232688"/>
    </source>
</evidence>
<name>A0A2N0SAJ4_9GLOM</name>
<accession>A0A2N0SAJ4</accession>
<dbReference type="Proteomes" id="UP000232688">
    <property type="component" value="Unassembled WGS sequence"/>
</dbReference>
<dbReference type="VEuPathDB" id="FungiDB:RhiirA1_452159"/>
<dbReference type="EMBL" id="LLXH01000119">
    <property type="protein sequence ID" value="PKC72588.1"/>
    <property type="molecule type" value="Genomic_DNA"/>
</dbReference>
<gene>
    <name evidence="1" type="ORF">RhiirA1_452159</name>
</gene>
<reference evidence="1 2" key="1">
    <citation type="submission" date="2017-10" db="EMBL/GenBank/DDBJ databases">
        <title>Extensive intraspecific genome diversity in a model arbuscular mycorrhizal fungus.</title>
        <authorList>
            <person name="Chen E.C.H."/>
            <person name="Morin E."/>
            <person name="Baudet D."/>
            <person name="Noel J."/>
            <person name="Ndikumana S."/>
            <person name="Charron P."/>
            <person name="St-Onge C."/>
            <person name="Giorgi J."/>
            <person name="Grigoriev I.V."/>
            <person name="Roux C."/>
            <person name="Martin F.M."/>
            <person name="Corradi N."/>
        </authorList>
    </citation>
    <scope>NUCLEOTIDE SEQUENCE [LARGE SCALE GENOMIC DNA]</scope>
    <source>
        <strain evidence="1 2">A1</strain>
    </source>
</reference>